<keyword evidence="2" id="KW-1185">Reference proteome</keyword>
<sequence length="516" mass="54579">MTDGSAQRLAATLPGPVDMRETHGAWVLLTGDRALKVRKPVRLPYLDYSTPERRLAAGLAEVELNAPLAPGIYLGVRALVEAPAGLVLGPRVEASAGHALGPRAAVPVPGAVEYAVEMRRFDEDRTMAALCDTGTLTVDQVDVVGVRIAAFHAGAAACPGGGAAPFARRVQADVAEIADLAGERADVDAGALRAFADGALRSLGPELDRRAEAGLRRDGHGDLRAEHVVLDADGPLLVDRLEFDRELRCTDVAADLAFLLMDLELHDARWAADRLVATYERAQGDPGTPRLRALLGWQRAMVRAKIALLREREEELSRLLALADRLAWRVRAPVVLLVAGPPASGKSTLAAQLAERTGLPVVATDPLRKALHGAAPTDRLGPEAYTEQATAEVYAEAGRRAARIAAQHGGAIVDATSRSRAVRRLLLRELGGAAPVVAAVCAARPDVVRERARRRLEDPGRVSDADPEVAARLAAGFEPLDGDPELDLVVHVRTDAPGAGALGELAAALDRWPGQG</sequence>
<dbReference type="SUPFAM" id="SSF52540">
    <property type="entry name" value="P-loop containing nucleoside triphosphate hydrolases"/>
    <property type="match status" value="1"/>
</dbReference>
<dbReference type="PANTHER" id="PTHR43883">
    <property type="entry name" value="SLR0207 PROTEIN"/>
    <property type="match status" value="1"/>
</dbReference>
<protein>
    <submittedName>
        <fullName evidence="1">Uncharacterized protein</fullName>
    </submittedName>
</protein>
<dbReference type="AlphaFoldDB" id="A0A9E6XYJ7"/>
<organism evidence="1 2">
    <name type="scientific">Capillimicrobium parvum</name>
    <dbReference type="NCBI Taxonomy" id="2884022"/>
    <lineage>
        <taxon>Bacteria</taxon>
        <taxon>Bacillati</taxon>
        <taxon>Actinomycetota</taxon>
        <taxon>Thermoleophilia</taxon>
        <taxon>Solirubrobacterales</taxon>
        <taxon>Capillimicrobiaceae</taxon>
        <taxon>Capillimicrobium</taxon>
    </lineage>
</organism>
<dbReference type="KEGG" id="sbae:DSM104329_03389"/>
<dbReference type="RefSeq" id="WP_259311041.1">
    <property type="nucleotide sequence ID" value="NZ_CP087164.1"/>
</dbReference>
<dbReference type="PANTHER" id="PTHR43883:SF1">
    <property type="entry name" value="GLUCONOKINASE"/>
    <property type="match status" value="1"/>
</dbReference>
<name>A0A9E6XYJ7_9ACTN</name>
<dbReference type="InterPro" id="IPR052732">
    <property type="entry name" value="Cell-binding_unc_protein"/>
</dbReference>
<dbReference type="Pfam" id="PF13671">
    <property type="entry name" value="AAA_33"/>
    <property type="match status" value="1"/>
</dbReference>
<evidence type="ECO:0000313" key="1">
    <source>
        <dbReference type="EMBL" id="UGS36977.1"/>
    </source>
</evidence>
<dbReference type="Gene3D" id="3.40.50.300">
    <property type="entry name" value="P-loop containing nucleotide triphosphate hydrolases"/>
    <property type="match status" value="1"/>
</dbReference>
<gene>
    <name evidence="1" type="ORF">DSM104329_03389</name>
</gene>
<dbReference type="SUPFAM" id="SSF56112">
    <property type="entry name" value="Protein kinase-like (PK-like)"/>
    <property type="match status" value="1"/>
</dbReference>
<dbReference type="EMBL" id="CP087164">
    <property type="protein sequence ID" value="UGS36977.1"/>
    <property type="molecule type" value="Genomic_DNA"/>
</dbReference>
<reference evidence="1" key="1">
    <citation type="journal article" date="2022" name="Int. J. Syst. Evol. Microbiol.">
        <title>Pseudomonas aegrilactucae sp. nov. and Pseudomonas morbosilactucae sp. nov., pathogens causing bacterial rot of lettuce in Japan.</title>
        <authorList>
            <person name="Sawada H."/>
            <person name="Fujikawa T."/>
            <person name="Satou M."/>
        </authorList>
    </citation>
    <scope>NUCLEOTIDE SEQUENCE</scope>
    <source>
        <strain evidence="1">0166_1</strain>
    </source>
</reference>
<proteinExistence type="predicted"/>
<accession>A0A9E6XYJ7</accession>
<dbReference type="InterPro" id="IPR027417">
    <property type="entry name" value="P-loop_NTPase"/>
</dbReference>
<dbReference type="Proteomes" id="UP001162834">
    <property type="component" value="Chromosome"/>
</dbReference>
<evidence type="ECO:0000313" key="2">
    <source>
        <dbReference type="Proteomes" id="UP001162834"/>
    </source>
</evidence>
<dbReference type="InterPro" id="IPR011009">
    <property type="entry name" value="Kinase-like_dom_sf"/>
</dbReference>